<reference evidence="2 3" key="1">
    <citation type="submission" date="2023-07" db="EMBL/GenBank/DDBJ databases">
        <title>Sequencing the genomes of 1000 actinobacteria strains.</title>
        <authorList>
            <person name="Klenk H.-P."/>
        </authorList>
    </citation>
    <scope>NUCLEOTIDE SEQUENCE [LARGE SCALE GENOMIC DNA]</scope>
    <source>
        <strain evidence="2 3">DSM 44711</strain>
    </source>
</reference>
<organism evidence="2 3">
    <name type="scientific">Catenuloplanes niger</name>
    <dbReference type="NCBI Taxonomy" id="587534"/>
    <lineage>
        <taxon>Bacteria</taxon>
        <taxon>Bacillati</taxon>
        <taxon>Actinomycetota</taxon>
        <taxon>Actinomycetes</taxon>
        <taxon>Micromonosporales</taxon>
        <taxon>Micromonosporaceae</taxon>
        <taxon>Catenuloplanes</taxon>
    </lineage>
</organism>
<evidence type="ECO:0000313" key="3">
    <source>
        <dbReference type="Proteomes" id="UP001183629"/>
    </source>
</evidence>
<keyword evidence="3" id="KW-1185">Reference proteome</keyword>
<protein>
    <submittedName>
        <fullName evidence="2">Uncharacterized protein</fullName>
    </submittedName>
</protein>
<sequence length="67" mass="7229">MTDRVESRAASLLPEERRVGSDDVEAQAEEILLESDERTADSTAAPDSFVEHRTSVEAAGASQEPPD</sequence>
<proteinExistence type="predicted"/>
<dbReference type="AlphaFoldDB" id="A0AAE3ZQ26"/>
<dbReference type="RefSeq" id="WP_310412157.1">
    <property type="nucleotide sequence ID" value="NZ_JAVDYC010000001.1"/>
</dbReference>
<feature type="region of interest" description="Disordered" evidence="1">
    <location>
        <begin position="1"/>
        <end position="67"/>
    </location>
</feature>
<gene>
    <name evidence="2" type="ORF">J2S44_002428</name>
</gene>
<feature type="compositionally biased region" description="Acidic residues" evidence="1">
    <location>
        <begin position="22"/>
        <end position="34"/>
    </location>
</feature>
<comment type="caution">
    <text evidence="2">The sequence shown here is derived from an EMBL/GenBank/DDBJ whole genome shotgun (WGS) entry which is preliminary data.</text>
</comment>
<evidence type="ECO:0000313" key="2">
    <source>
        <dbReference type="EMBL" id="MDR7322178.1"/>
    </source>
</evidence>
<dbReference type="EMBL" id="JAVDYC010000001">
    <property type="protein sequence ID" value="MDR7322178.1"/>
    <property type="molecule type" value="Genomic_DNA"/>
</dbReference>
<name>A0AAE3ZQ26_9ACTN</name>
<dbReference type="Proteomes" id="UP001183629">
    <property type="component" value="Unassembled WGS sequence"/>
</dbReference>
<accession>A0AAE3ZQ26</accession>
<evidence type="ECO:0000256" key="1">
    <source>
        <dbReference type="SAM" id="MobiDB-lite"/>
    </source>
</evidence>